<dbReference type="EMBL" id="KN880458">
    <property type="protein sequence ID" value="KIY71118.1"/>
    <property type="molecule type" value="Genomic_DNA"/>
</dbReference>
<dbReference type="OrthoDB" id="3178019at2759"/>
<name>A0A0D7BKM8_9AGAR</name>
<accession>A0A0D7BKM8</accession>
<keyword evidence="3" id="KW-1185">Reference proteome</keyword>
<feature type="region of interest" description="Disordered" evidence="1">
    <location>
        <begin position="303"/>
        <end position="331"/>
    </location>
</feature>
<feature type="compositionally biased region" description="Low complexity" evidence="1">
    <location>
        <begin position="173"/>
        <end position="183"/>
    </location>
</feature>
<evidence type="ECO:0000313" key="2">
    <source>
        <dbReference type="EMBL" id="KIY71118.1"/>
    </source>
</evidence>
<proteinExistence type="predicted"/>
<sequence length="466" mass="51577">MAISFSPVLDEVVRLPVPLDATSIRLSFTAVMFVYEYRQFDRQGAQLQLWSDIDGSWGELDFEAPDIDENPSSHGDDFEQVVLRLTVDASLKPRTRTFSFTYRILYPTGEVRWMGQADKNGAFLIRRSKFKGQDYPNDSHNTTVPRPGEKEGILPNGIPPPSRVQMLPPTEPPRSSESSSSGSHESRPFYTPSTYEDLSGAGKHTTRPSMSPSRRATPDKGGTPGLSARRQAPPPLSSMIQTTLRDQSKDERMPGRMGTASSGTAVSPSEWSPSIASPRGRLSSESAEILQYWREEFIPRRHAPVPSPTTERVTRPVSRPPSAALPTVPDAQEDLESSVVSVSESLSAPFMLWGWVLDEDVYIAGSQPACHTLSDRYARFLKAMKKTDVADVSRFKGFVSLDAAGNPISQFCFYFASNRSEKDLRKKLSKKAVDALMKAAGTARRPQWISIQGSESPSYIAPQRVN</sequence>
<reference evidence="2 3" key="1">
    <citation type="journal article" date="2015" name="Fungal Genet. Biol.">
        <title>Evolution of novel wood decay mechanisms in Agaricales revealed by the genome sequences of Fistulina hepatica and Cylindrobasidium torrendii.</title>
        <authorList>
            <person name="Floudas D."/>
            <person name="Held B.W."/>
            <person name="Riley R."/>
            <person name="Nagy L.G."/>
            <person name="Koehler G."/>
            <person name="Ransdell A.S."/>
            <person name="Younus H."/>
            <person name="Chow J."/>
            <person name="Chiniquy J."/>
            <person name="Lipzen A."/>
            <person name="Tritt A."/>
            <person name="Sun H."/>
            <person name="Haridas S."/>
            <person name="LaButti K."/>
            <person name="Ohm R.A."/>
            <person name="Kues U."/>
            <person name="Blanchette R.A."/>
            <person name="Grigoriev I.V."/>
            <person name="Minto R.E."/>
            <person name="Hibbett D.S."/>
        </authorList>
    </citation>
    <scope>NUCLEOTIDE SEQUENCE [LARGE SCALE GENOMIC DNA]</scope>
    <source>
        <strain evidence="2 3">FP15055 ss-10</strain>
    </source>
</reference>
<protein>
    <submittedName>
        <fullName evidence="2">Uncharacterized protein</fullName>
    </submittedName>
</protein>
<evidence type="ECO:0000313" key="3">
    <source>
        <dbReference type="Proteomes" id="UP000054007"/>
    </source>
</evidence>
<evidence type="ECO:0000256" key="1">
    <source>
        <dbReference type="SAM" id="MobiDB-lite"/>
    </source>
</evidence>
<organism evidence="2 3">
    <name type="scientific">Cylindrobasidium torrendii FP15055 ss-10</name>
    <dbReference type="NCBI Taxonomy" id="1314674"/>
    <lineage>
        <taxon>Eukaryota</taxon>
        <taxon>Fungi</taxon>
        <taxon>Dikarya</taxon>
        <taxon>Basidiomycota</taxon>
        <taxon>Agaricomycotina</taxon>
        <taxon>Agaricomycetes</taxon>
        <taxon>Agaricomycetidae</taxon>
        <taxon>Agaricales</taxon>
        <taxon>Marasmiineae</taxon>
        <taxon>Physalacriaceae</taxon>
        <taxon>Cylindrobasidium</taxon>
    </lineage>
</organism>
<feature type="region of interest" description="Disordered" evidence="1">
    <location>
        <begin position="131"/>
        <end position="282"/>
    </location>
</feature>
<feature type="compositionally biased region" description="Polar residues" evidence="1">
    <location>
        <begin position="259"/>
        <end position="275"/>
    </location>
</feature>
<gene>
    <name evidence="2" type="ORF">CYLTODRAFT_487488</name>
</gene>
<dbReference type="Proteomes" id="UP000054007">
    <property type="component" value="Unassembled WGS sequence"/>
</dbReference>
<dbReference type="AlphaFoldDB" id="A0A0D7BKM8"/>